<evidence type="ECO:0000256" key="9">
    <source>
        <dbReference type="ARBA" id="ARBA00034078"/>
    </source>
</evidence>
<gene>
    <name evidence="12" type="ORF">PTSG_02499</name>
</gene>
<keyword evidence="6" id="KW-0408">Iron</keyword>
<evidence type="ECO:0000256" key="1">
    <source>
        <dbReference type="ARBA" id="ARBA00004167"/>
    </source>
</evidence>
<dbReference type="GO" id="GO:0005741">
    <property type="term" value="C:mitochondrial outer membrane"/>
    <property type="evidence" value="ECO:0007669"/>
    <property type="project" value="TreeGrafter"/>
</dbReference>
<evidence type="ECO:0000256" key="6">
    <source>
        <dbReference type="ARBA" id="ARBA00023004"/>
    </source>
</evidence>
<evidence type="ECO:0000313" key="12">
    <source>
        <dbReference type="EMBL" id="EGD81786.1"/>
    </source>
</evidence>
<evidence type="ECO:0000256" key="10">
    <source>
        <dbReference type="SAM" id="Phobius"/>
    </source>
</evidence>
<evidence type="ECO:0000256" key="2">
    <source>
        <dbReference type="ARBA" id="ARBA00022692"/>
    </source>
</evidence>
<reference evidence="12" key="1">
    <citation type="submission" date="2009-08" db="EMBL/GenBank/DDBJ databases">
        <title>Annotation of Salpingoeca rosetta.</title>
        <authorList>
            <consortium name="The Broad Institute Genome Sequencing Platform"/>
            <person name="Russ C."/>
            <person name="Cuomo C."/>
            <person name="Burger G."/>
            <person name="Gray M.W."/>
            <person name="Holland P.W.H."/>
            <person name="King N."/>
            <person name="Lang F.B.F."/>
            <person name="Roger A.J."/>
            <person name="Ruiz-Trillo I."/>
            <person name="Young S.K."/>
            <person name="Zeng Q."/>
            <person name="Gargeya S."/>
            <person name="Alvarado L."/>
            <person name="Berlin A."/>
            <person name="Chapman S.B."/>
            <person name="Chen Z."/>
            <person name="Freedman E."/>
            <person name="Gellesch M."/>
            <person name="Goldberg J."/>
            <person name="Griggs A."/>
            <person name="Gujja S."/>
            <person name="Heilman E."/>
            <person name="Heiman D."/>
            <person name="Howarth C."/>
            <person name="Mehta T."/>
            <person name="Neiman D."/>
            <person name="Pearson M."/>
            <person name="Roberts A."/>
            <person name="Saif S."/>
            <person name="Shea T."/>
            <person name="Shenoy N."/>
            <person name="Sisk P."/>
            <person name="Stolte C."/>
            <person name="Sykes S."/>
            <person name="White J."/>
            <person name="Yandava C."/>
            <person name="Haas B."/>
            <person name="Nusbaum C."/>
            <person name="Birren B."/>
        </authorList>
    </citation>
    <scope>NUCLEOTIDE SEQUENCE</scope>
    <source>
        <strain evidence="12">ATCC 50818</strain>
    </source>
</reference>
<proteinExistence type="predicted"/>
<dbReference type="InParanoid" id="F2U2D4"/>
<dbReference type="OrthoDB" id="449252at2759"/>
<dbReference type="RefSeq" id="XP_004996990.1">
    <property type="nucleotide sequence ID" value="XM_004996933.1"/>
</dbReference>
<organism evidence="12 13">
    <name type="scientific">Salpingoeca rosetta (strain ATCC 50818 / BSB-021)</name>
    <dbReference type="NCBI Taxonomy" id="946362"/>
    <lineage>
        <taxon>Eukaryota</taxon>
        <taxon>Choanoflagellata</taxon>
        <taxon>Craspedida</taxon>
        <taxon>Salpingoecidae</taxon>
        <taxon>Salpingoeca</taxon>
    </lineage>
</organism>
<evidence type="ECO:0000256" key="8">
    <source>
        <dbReference type="ARBA" id="ARBA00023136"/>
    </source>
</evidence>
<keyword evidence="2 10" id="KW-0812">Transmembrane</keyword>
<evidence type="ECO:0000256" key="4">
    <source>
        <dbReference type="ARBA" id="ARBA00022723"/>
    </source>
</evidence>
<comment type="cofactor">
    <cofactor evidence="9">
        <name>[2Fe-2S] cluster</name>
        <dbReference type="ChEBI" id="CHEBI:190135"/>
    </cofactor>
</comment>
<dbReference type="InterPro" id="IPR045131">
    <property type="entry name" value="CISD1/2"/>
</dbReference>
<accession>F2U2D4</accession>
<evidence type="ECO:0000313" key="13">
    <source>
        <dbReference type="Proteomes" id="UP000007799"/>
    </source>
</evidence>
<sequence>MEVFQVYIKQQLPQYLASLPIPATLDGYLELTQEEWLQIAPLFSLIFSMILLISIQFFVGAPSSSALNTAGHEAKEVRKLQKKTAFCRCWQSKKFPLCDGSHHEHNKRTGDNLGPIVVE</sequence>
<dbReference type="KEGG" id="sre:PTSG_02499"/>
<dbReference type="Gene3D" id="3.40.5.90">
    <property type="entry name" value="CDGSH iron-sulfur domain, mitoNEET-type"/>
    <property type="match status" value="1"/>
</dbReference>
<dbReference type="InterPro" id="IPR018967">
    <property type="entry name" value="FeS-contain_CDGSH-typ"/>
</dbReference>
<dbReference type="GO" id="GO:0051537">
    <property type="term" value="F:2 iron, 2 sulfur cluster binding"/>
    <property type="evidence" value="ECO:0007669"/>
    <property type="project" value="UniProtKB-KW"/>
</dbReference>
<dbReference type="GeneID" id="16077582"/>
<keyword evidence="4" id="KW-0479">Metal-binding</keyword>
<dbReference type="EMBL" id="GL832959">
    <property type="protein sequence ID" value="EGD81786.1"/>
    <property type="molecule type" value="Genomic_DNA"/>
</dbReference>
<dbReference type="AlphaFoldDB" id="F2U2D4"/>
<evidence type="ECO:0000256" key="7">
    <source>
        <dbReference type="ARBA" id="ARBA00023014"/>
    </source>
</evidence>
<keyword evidence="7" id="KW-0411">Iron-sulfur</keyword>
<dbReference type="GO" id="GO:0046872">
    <property type="term" value="F:metal ion binding"/>
    <property type="evidence" value="ECO:0007669"/>
    <property type="project" value="UniProtKB-KW"/>
</dbReference>
<keyword evidence="13" id="KW-1185">Reference proteome</keyword>
<dbReference type="InterPro" id="IPR042216">
    <property type="entry name" value="MitoNEET_CISD"/>
</dbReference>
<evidence type="ECO:0000259" key="11">
    <source>
        <dbReference type="SMART" id="SM00704"/>
    </source>
</evidence>
<dbReference type="Pfam" id="PF10660">
    <property type="entry name" value="MitoNEET_N"/>
    <property type="match status" value="1"/>
</dbReference>
<dbReference type="GO" id="GO:0010506">
    <property type="term" value="P:regulation of autophagy"/>
    <property type="evidence" value="ECO:0007669"/>
    <property type="project" value="InterPro"/>
</dbReference>
<dbReference type="STRING" id="946362.F2U2D4"/>
<feature type="transmembrane region" description="Helical" evidence="10">
    <location>
        <begin position="36"/>
        <end position="59"/>
    </location>
</feature>
<comment type="subcellular location">
    <subcellularLocation>
        <location evidence="1">Membrane</location>
        <topology evidence="1">Single-pass membrane protein</topology>
    </subcellularLocation>
</comment>
<evidence type="ECO:0000256" key="3">
    <source>
        <dbReference type="ARBA" id="ARBA00022714"/>
    </source>
</evidence>
<dbReference type="OMA" id="QIRKHEP"/>
<dbReference type="InterPro" id="IPR019610">
    <property type="entry name" value="FeS-contain_mitoNEET_N"/>
</dbReference>
<dbReference type="PANTHER" id="PTHR13680:SF5">
    <property type="entry name" value="CDGSH IRON-SULFUR DOMAIN-CONTAINING PROTEIN 1"/>
    <property type="match status" value="1"/>
</dbReference>
<name>F2U2D4_SALR5</name>
<protein>
    <recommendedName>
        <fullName evidence="11">Iron-binding zinc finger CDGSH type domain-containing protein</fullName>
    </recommendedName>
</protein>
<dbReference type="eggNOG" id="KOG3461">
    <property type="taxonomic scope" value="Eukaryota"/>
</dbReference>
<dbReference type="FunCoup" id="F2U2D4">
    <property type="interactions" value="1264"/>
</dbReference>
<dbReference type="Proteomes" id="UP000007799">
    <property type="component" value="Unassembled WGS sequence"/>
</dbReference>
<keyword evidence="3" id="KW-0001">2Fe-2S</keyword>
<evidence type="ECO:0000256" key="5">
    <source>
        <dbReference type="ARBA" id="ARBA00022989"/>
    </source>
</evidence>
<keyword evidence="5 10" id="KW-1133">Transmembrane helix</keyword>
<dbReference type="SMART" id="SM00704">
    <property type="entry name" value="ZnF_CDGSH"/>
    <property type="match status" value="1"/>
</dbReference>
<feature type="domain" description="Iron-binding zinc finger CDGSH type" evidence="11">
    <location>
        <begin position="73"/>
        <end position="108"/>
    </location>
</feature>
<dbReference type="PANTHER" id="PTHR13680">
    <property type="entry name" value="CDGSH IRON-SULFUR DOMAIN-CONTAINING PROTEIN 1"/>
    <property type="match status" value="1"/>
</dbReference>
<keyword evidence="8 10" id="KW-0472">Membrane</keyword>
<dbReference type="Pfam" id="PF09360">
    <property type="entry name" value="zf-CDGSH"/>
    <property type="match status" value="1"/>
</dbReference>